<proteinExistence type="predicted"/>
<organism evidence="2 3">
    <name type="scientific">Glossina austeni</name>
    <name type="common">Savannah tsetse fly</name>
    <dbReference type="NCBI Taxonomy" id="7395"/>
    <lineage>
        <taxon>Eukaryota</taxon>
        <taxon>Metazoa</taxon>
        <taxon>Ecdysozoa</taxon>
        <taxon>Arthropoda</taxon>
        <taxon>Hexapoda</taxon>
        <taxon>Insecta</taxon>
        <taxon>Pterygota</taxon>
        <taxon>Neoptera</taxon>
        <taxon>Endopterygota</taxon>
        <taxon>Diptera</taxon>
        <taxon>Brachycera</taxon>
        <taxon>Muscomorpha</taxon>
        <taxon>Hippoboscoidea</taxon>
        <taxon>Glossinidae</taxon>
        <taxon>Glossina</taxon>
    </lineage>
</organism>
<dbReference type="AlphaFoldDB" id="A0A1A9UYU4"/>
<protein>
    <submittedName>
        <fullName evidence="2">Uncharacterized protein</fullName>
    </submittedName>
</protein>
<keyword evidence="3" id="KW-1185">Reference proteome</keyword>
<evidence type="ECO:0000313" key="2">
    <source>
        <dbReference type="EnsemblMetazoa" id="GAUT020146-PA"/>
    </source>
</evidence>
<dbReference type="Proteomes" id="UP000078200">
    <property type="component" value="Unassembled WGS sequence"/>
</dbReference>
<accession>A0A1A9UYU4</accession>
<dbReference type="STRING" id="7395.A0A1A9UYU4"/>
<name>A0A1A9UYU4_GLOAU</name>
<dbReference type="EnsemblMetazoa" id="GAUT020146-RA">
    <property type="protein sequence ID" value="GAUT020146-PA"/>
    <property type="gene ID" value="GAUT020146"/>
</dbReference>
<evidence type="ECO:0000313" key="3">
    <source>
        <dbReference type="Proteomes" id="UP000078200"/>
    </source>
</evidence>
<reference evidence="2" key="1">
    <citation type="submission" date="2020-05" db="UniProtKB">
        <authorList>
            <consortium name="EnsemblMetazoa"/>
        </authorList>
    </citation>
    <scope>IDENTIFICATION</scope>
    <source>
        <strain evidence="2">TTRI</strain>
    </source>
</reference>
<feature type="compositionally biased region" description="Low complexity" evidence="1">
    <location>
        <begin position="83"/>
        <end position="105"/>
    </location>
</feature>
<dbReference type="VEuPathDB" id="VectorBase:GAUT020146"/>
<feature type="region of interest" description="Disordered" evidence="1">
    <location>
        <begin position="74"/>
        <end position="105"/>
    </location>
</feature>
<sequence length="150" mass="16733">MDITKANALAQTSTITTMTTSTNSHLPLDYSLGNFKPAIASDFPGPFVSSTQPALQLRDINVLTTMAATIPSPNQLLQHRVQHQQPQSANDSQQQQQQQQQQQDYQPVSAFRAVLPKKKTTADESEMFIIKLIKISLFEFNLSDSFSQNH</sequence>
<evidence type="ECO:0000256" key="1">
    <source>
        <dbReference type="SAM" id="MobiDB-lite"/>
    </source>
</evidence>